<dbReference type="EMBL" id="UINC01216927">
    <property type="protein sequence ID" value="SVE43291.1"/>
    <property type="molecule type" value="Genomic_DNA"/>
</dbReference>
<organism evidence="1">
    <name type="scientific">marine metagenome</name>
    <dbReference type="NCBI Taxonomy" id="408172"/>
    <lineage>
        <taxon>unclassified sequences</taxon>
        <taxon>metagenomes</taxon>
        <taxon>ecological metagenomes</taxon>
    </lineage>
</organism>
<accession>A0A383DFW5</accession>
<evidence type="ECO:0000313" key="1">
    <source>
        <dbReference type="EMBL" id="SVE43291.1"/>
    </source>
</evidence>
<name>A0A383DFW5_9ZZZZ</name>
<proteinExistence type="predicted"/>
<gene>
    <name evidence="1" type="ORF">METZ01_LOCUS496145</name>
</gene>
<protein>
    <submittedName>
        <fullName evidence="1">Uncharacterized protein</fullName>
    </submittedName>
</protein>
<reference evidence="1" key="1">
    <citation type="submission" date="2018-05" db="EMBL/GenBank/DDBJ databases">
        <authorList>
            <person name="Lanie J.A."/>
            <person name="Ng W.-L."/>
            <person name="Kazmierczak K.M."/>
            <person name="Andrzejewski T.M."/>
            <person name="Davidsen T.M."/>
            <person name="Wayne K.J."/>
            <person name="Tettelin H."/>
            <person name="Glass J.I."/>
            <person name="Rusch D."/>
            <person name="Podicherti R."/>
            <person name="Tsui H.-C.T."/>
            <person name="Winkler M.E."/>
        </authorList>
    </citation>
    <scope>NUCLEOTIDE SEQUENCE</scope>
</reference>
<dbReference type="AlphaFoldDB" id="A0A383DFW5"/>
<feature type="non-terminal residue" evidence="1">
    <location>
        <position position="32"/>
    </location>
</feature>
<sequence length="32" mass="3933">MNPLYSILEKLSVYLTFYIVKEKIFLIHFRGR</sequence>